<dbReference type="Proteomes" id="UP000321249">
    <property type="component" value="Unassembled WGS sequence"/>
</dbReference>
<feature type="chain" id="PRO_5022850160" evidence="2">
    <location>
        <begin position="21"/>
        <end position="171"/>
    </location>
</feature>
<dbReference type="InterPro" id="IPR027385">
    <property type="entry name" value="Beta-barrel_OMP"/>
</dbReference>
<proteinExistence type="predicted"/>
<protein>
    <submittedName>
        <fullName evidence="4">Porin family protein</fullName>
    </submittedName>
</protein>
<evidence type="ECO:0000256" key="2">
    <source>
        <dbReference type="SAM" id="SignalP"/>
    </source>
</evidence>
<evidence type="ECO:0000313" key="4">
    <source>
        <dbReference type="EMBL" id="TXC63373.1"/>
    </source>
</evidence>
<keyword evidence="5" id="KW-1185">Reference proteome</keyword>
<dbReference type="Gene3D" id="2.40.160.20">
    <property type="match status" value="1"/>
</dbReference>
<dbReference type="RefSeq" id="WP_147042783.1">
    <property type="nucleotide sequence ID" value="NZ_BAABIR010000003.1"/>
</dbReference>
<dbReference type="Pfam" id="PF13505">
    <property type="entry name" value="OMP_b-brl"/>
    <property type="match status" value="1"/>
</dbReference>
<dbReference type="OrthoDB" id="8222426at2"/>
<keyword evidence="1 2" id="KW-0732">Signal</keyword>
<evidence type="ECO:0000259" key="3">
    <source>
        <dbReference type="Pfam" id="PF13505"/>
    </source>
</evidence>
<accession>A0A5C6TSL7</accession>
<name>A0A5C6TSL7_9SPHN</name>
<comment type="caution">
    <text evidence="4">The sequence shown here is derived from an EMBL/GenBank/DDBJ whole genome shotgun (WGS) entry which is preliminary data.</text>
</comment>
<feature type="domain" description="Outer membrane protein beta-barrel" evidence="3">
    <location>
        <begin position="6"/>
        <end position="171"/>
    </location>
</feature>
<gene>
    <name evidence="4" type="ORF">FRZ32_06695</name>
</gene>
<organism evidence="4 5">
    <name type="scientific">Allosphingosinicella ginsenosidimutans</name>
    <dbReference type="NCBI Taxonomy" id="1176539"/>
    <lineage>
        <taxon>Bacteria</taxon>
        <taxon>Pseudomonadati</taxon>
        <taxon>Pseudomonadota</taxon>
        <taxon>Alphaproteobacteria</taxon>
        <taxon>Sphingomonadales</taxon>
        <taxon>Sphingomonadaceae</taxon>
        <taxon>Allosphingosinicella</taxon>
    </lineage>
</organism>
<dbReference type="AlphaFoldDB" id="A0A5C6TSL7"/>
<dbReference type="InterPro" id="IPR006315">
    <property type="entry name" value="OM_autotransptr_brl_dom"/>
</dbReference>
<dbReference type="EMBL" id="VOQQ01000001">
    <property type="protein sequence ID" value="TXC63373.1"/>
    <property type="molecule type" value="Genomic_DNA"/>
</dbReference>
<dbReference type="GO" id="GO:0019867">
    <property type="term" value="C:outer membrane"/>
    <property type="evidence" value="ECO:0007669"/>
    <property type="project" value="InterPro"/>
</dbReference>
<feature type="signal peptide" evidence="2">
    <location>
        <begin position="1"/>
        <end position="20"/>
    </location>
</feature>
<evidence type="ECO:0000256" key="1">
    <source>
        <dbReference type="ARBA" id="ARBA00022729"/>
    </source>
</evidence>
<reference evidence="4 5" key="1">
    <citation type="journal article" date="2015" name="J. Microbiol.">
        <title>Sphingosinicella ginsenosidimutans sp. nov., with ginsenoside converting activity.</title>
        <authorList>
            <person name="Kim J.K."/>
            <person name="Kang M.S."/>
            <person name="Park S.C."/>
            <person name="Kim K.M."/>
            <person name="Choi K."/>
            <person name="Yoon M.H."/>
            <person name="Im W.T."/>
        </authorList>
    </citation>
    <scope>NUCLEOTIDE SEQUENCE [LARGE SCALE GENOMIC DNA]</scope>
    <source>
        <strain evidence="4 5">BS-11</strain>
    </source>
</reference>
<sequence length="171" mass="17687">MRMIYAAAALVAFAATPAFAEESRQPFDGGHIGVVAGYDSLHGAGVTSDGIAYGVQGGYDFRLGGAVLGLEAEAAESSTDRGPVEAGRDLYAGGRIGAVVGGRGLLYAKLGYTNARLSAPGAGVNLDGIRAGAGIEWMVGRNVSVRAEYRYSNYEDGVSRNQGILGLSYRF</sequence>
<dbReference type="SUPFAM" id="SSF56925">
    <property type="entry name" value="OMPA-like"/>
    <property type="match status" value="1"/>
</dbReference>
<dbReference type="NCBIfam" id="TIGR01414">
    <property type="entry name" value="autotrans_barl"/>
    <property type="match status" value="1"/>
</dbReference>
<dbReference type="InterPro" id="IPR011250">
    <property type="entry name" value="OMP/PagP_B-barrel"/>
</dbReference>
<evidence type="ECO:0000313" key="5">
    <source>
        <dbReference type="Proteomes" id="UP000321249"/>
    </source>
</evidence>